<feature type="region of interest" description="Disordered" evidence="5">
    <location>
        <begin position="44"/>
        <end position="64"/>
    </location>
</feature>
<keyword evidence="2" id="KW-0645">Protease</keyword>
<keyword evidence="3" id="KW-0378">Hydrolase</keyword>
<keyword evidence="4" id="KW-0788">Thiol protease</keyword>
<dbReference type="InterPro" id="IPR000064">
    <property type="entry name" value="NLP_P60_dom"/>
</dbReference>
<evidence type="ECO:0000259" key="7">
    <source>
        <dbReference type="PROSITE" id="PS51935"/>
    </source>
</evidence>
<evidence type="ECO:0000313" key="8">
    <source>
        <dbReference type="EMBL" id="NHN55849.1"/>
    </source>
</evidence>
<reference evidence="8" key="1">
    <citation type="submission" date="2020-03" db="EMBL/GenBank/DDBJ databases">
        <title>Draft sequencing of Calidifontibacter sp. DB0510.</title>
        <authorList>
            <person name="Kim D.-U."/>
        </authorList>
    </citation>
    <scope>NUCLEOTIDE SEQUENCE</scope>
    <source>
        <strain evidence="8">DB0510</strain>
    </source>
</reference>
<dbReference type="PANTHER" id="PTHR47359:SF3">
    <property type="entry name" value="NLP_P60 DOMAIN-CONTAINING PROTEIN-RELATED"/>
    <property type="match status" value="1"/>
</dbReference>
<dbReference type="SUPFAM" id="SSF54001">
    <property type="entry name" value="Cysteine proteinases"/>
    <property type="match status" value="1"/>
</dbReference>
<comment type="caution">
    <text evidence="8">The sequence shown here is derived from an EMBL/GenBank/DDBJ whole genome shotgun (WGS) entry which is preliminary data.</text>
</comment>
<evidence type="ECO:0000256" key="4">
    <source>
        <dbReference type="ARBA" id="ARBA00022807"/>
    </source>
</evidence>
<gene>
    <name evidence="8" type="ORF">G9U51_08680</name>
</gene>
<dbReference type="EMBL" id="JAAOIV010000005">
    <property type="protein sequence ID" value="NHN55849.1"/>
    <property type="molecule type" value="Genomic_DNA"/>
</dbReference>
<dbReference type="Pfam" id="PF00877">
    <property type="entry name" value="NLPC_P60"/>
    <property type="match status" value="1"/>
</dbReference>
<comment type="similarity">
    <text evidence="1">Belongs to the peptidase C40 family.</text>
</comment>
<keyword evidence="9" id="KW-1185">Reference proteome</keyword>
<proteinExistence type="inferred from homology"/>
<dbReference type="GO" id="GO:0008234">
    <property type="term" value="F:cysteine-type peptidase activity"/>
    <property type="evidence" value="ECO:0007669"/>
    <property type="project" value="UniProtKB-KW"/>
</dbReference>
<organism evidence="8 9">
    <name type="scientific">Metallococcus carri</name>
    <dbReference type="NCBI Taxonomy" id="1656884"/>
    <lineage>
        <taxon>Bacteria</taxon>
        <taxon>Bacillati</taxon>
        <taxon>Actinomycetota</taxon>
        <taxon>Actinomycetes</taxon>
        <taxon>Micrococcales</taxon>
        <taxon>Dermacoccaceae</taxon>
        <taxon>Metallococcus</taxon>
    </lineage>
</organism>
<dbReference type="InterPro" id="IPR038765">
    <property type="entry name" value="Papain-like_cys_pep_sf"/>
</dbReference>
<dbReference type="PROSITE" id="PS51935">
    <property type="entry name" value="NLPC_P60"/>
    <property type="match status" value="1"/>
</dbReference>
<dbReference type="PANTHER" id="PTHR47359">
    <property type="entry name" value="PEPTIDOGLYCAN DL-ENDOPEPTIDASE CWLO"/>
    <property type="match status" value="1"/>
</dbReference>
<accession>A0A967EAG1</accession>
<evidence type="ECO:0000256" key="2">
    <source>
        <dbReference type="ARBA" id="ARBA00022670"/>
    </source>
</evidence>
<dbReference type="RefSeq" id="WP_166196034.1">
    <property type="nucleotide sequence ID" value="NZ_JAAOIV010000005.1"/>
</dbReference>
<keyword evidence="6" id="KW-0732">Signal</keyword>
<feature type="signal peptide" evidence="6">
    <location>
        <begin position="1"/>
        <end position="35"/>
    </location>
</feature>
<evidence type="ECO:0000313" key="9">
    <source>
        <dbReference type="Proteomes" id="UP000744769"/>
    </source>
</evidence>
<feature type="chain" id="PRO_5037178793" evidence="6">
    <location>
        <begin position="36"/>
        <end position="390"/>
    </location>
</feature>
<dbReference type="GO" id="GO:0006508">
    <property type="term" value="P:proteolysis"/>
    <property type="evidence" value="ECO:0007669"/>
    <property type="project" value="UniProtKB-KW"/>
</dbReference>
<feature type="domain" description="NlpC/P60" evidence="7">
    <location>
        <begin position="254"/>
        <end position="390"/>
    </location>
</feature>
<name>A0A967EAG1_9MICO</name>
<dbReference type="Proteomes" id="UP000744769">
    <property type="component" value="Unassembled WGS sequence"/>
</dbReference>
<dbReference type="Gene3D" id="3.90.1720.10">
    <property type="entry name" value="endopeptidase domain like (from Nostoc punctiforme)"/>
    <property type="match status" value="1"/>
</dbReference>
<evidence type="ECO:0000256" key="5">
    <source>
        <dbReference type="SAM" id="MobiDB-lite"/>
    </source>
</evidence>
<sequence>MWRKAVVIVATLVLLLPVAGLVGLAALFDPAVAQAATCATNASDNANSNGSGPSGPSLSVSGTVPQSLTATTADGQTVTLNHTQLERAAAILATGNSENIDANGQVIALMAALTESTLRVLSNVGAYPDSANYPHDGDGHDHDSLGLFQMRPASGWGSVGNLMDPIWSSRAFYGGPDGPNHGSPAGLLDVPNWQQLSLGAAAQAVEVSEYPDRYANYQPVAEKIASTLTGVSLTGGSQCLTGNTGTNPPGDLPPGFAGKFISAAEKEVGLPYVWAGGTFTGPSGIGSDGRGPGFDCSGLVMYAAYQASGGKLRLAHFTGDQIHDGTSVAWNDKQPGDIIFYTYQGETVPHHVVIYLGGNKIVQAPQTGENVRYGTLSEFSDEITTVRRLA</sequence>
<dbReference type="AlphaFoldDB" id="A0A967EAG1"/>
<dbReference type="InterPro" id="IPR051794">
    <property type="entry name" value="PG_Endopeptidase_C40"/>
</dbReference>
<evidence type="ECO:0000256" key="6">
    <source>
        <dbReference type="SAM" id="SignalP"/>
    </source>
</evidence>
<protein>
    <submittedName>
        <fullName evidence="8">C40 family peptidase</fullName>
    </submittedName>
</protein>
<evidence type="ECO:0000256" key="3">
    <source>
        <dbReference type="ARBA" id="ARBA00022801"/>
    </source>
</evidence>
<evidence type="ECO:0000256" key="1">
    <source>
        <dbReference type="ARBA" id="ARBA00007074"/>
    </source>
</evidence>